<proteinExistence type="predicted"/>
<evidence type="ECO:0000256" key="1">
    <source>
        <dbReference type="SAM" id="Phobius"/>
    </source>
</evidence>
<dbReference type="AlphaFoldDB" id="A0A370CDP0"/>
<gene>
    <name evidence="2" type="ORF">M747DRAFT_55262</name>
</gene>
<reference evidence="2 3" key="1">
    <citation type="submission" date="2018-07" db="EMBL/GenBank/DDBJ databases">
        <title>Section-level genome sequencing of Aspergillus section Nigri to investigate inter- and intra-species variation.</title>
        <authorList>
            <consortium name="DOE Joint Genome Institute"/>
            <person name="Vesth T.C."/>
            <person name="Nybo J.L."/>
            <person name="Theobald S."/>
            <person name="Frisvad J.C."/>
            <person name="Larsen T.O."/>
            <person name="Nielsen K.F."/>
            <person name="Hoof J.B."/>
            <person name="Brandl J."/>
            <person name="Salamov A."/>
            <person name="Riley R."/>
            <person name="Gladden J.M."/>
            <person name="Phatale P."/>
            <person name="Nielsen M.T."/>
            <person name="Lyhne E.K."/>
            <person name="Kogle M.E."/>
            <person name="Strasser K."/>
            <person name="McDonnell E."/>
            <person name="Barry K."/>
            <person name="Clum A."/>
            <person name="Chen C."/>
            <person name="Nolan M."/>
            <person name="Sandor L."/>
            <person name="Kuo A."/>
            <person name="Lipzen A."/>
            <person name="Hainaut M."/>
            <person name="Drula E."/>
            <person name="Tsang A."/>
            <person name="Magnuson J.K."/>
            <person name="Henrissat B."/>
            <person name="Wiebenga A."/>
            <person name="Simmons B.A."/>
            <person name="Makela M.R."/>
            <person name="De vries R.P."/>
            <person name="Grigoriev I.V."/>
            <person name="Mortensen U.H."/>
            <person name="Baker S.E."/>
            <person name="Andersen M.R."/>
        </authorList>
    </citation>
    <scope>NUCLEOTIDE SEQUENCE [LARGE SCALE GENOMIC DNA]</scope>
    <source>
        <strain evidence="2 3">ATCC 13496</strain>
    </source>
</reference>
<sequence>MSLLFLLPLALLGQRATYRFKNGRFVSVDTVRLSCVIDFDSCYWTDSQAWGTAAICVIFPAGLCLSCCIVIESAPPHVMATILKHLHGAVESFTLIIIACVLYFLICFVPSSPHDHVYVDWLRRGRYKLSENHVCPPLKE</sequence>
<accession>A0A370CDP0</accession>
<dbReference type="EMBL" id="KZ851900">
    <property type="protein sequence ID" value="RDH25271.1"/>
    <property type="molecule type" value="Genomic_DNA"/>
</dbReference>
<organism evidence="2 3">
    <name type="scientific">Aspergillus niger ATCC 13496</name>
    <dbReference type="NCBI Taxonomy" id="1353008"/>
    <lineage>
        <taxon>Eukaryota</taxon>
        <taxon>Fungi</taxon>
        <taxon>Dikarya</taxon>
        <taxon>Ascomycota</taxon>
        <taxon>Pezizomycotina</taxon>
        <taxon>Eurotiomycetes</taxon>
        <taxon>Eurotiomycetidae</taxon>
        <taxon>Eurotiales</taxon>
        <taxon>Aspergillaceae</taxon>
        <taxon>Aspergillus</taxon>
        <taxon>Aspergillus subgen. Circumdati</taxon>
    </lineage>
</organism>
<keyword evidence="1" id="KW-0812">Transmembrane</keyword>
<feature type="transmembrane region" description="Helical" evidence="1">
    <location>
        <begin position="49"/>
        <end position="71"/>
    </location>
</feature>
<feature type="transmembrane region" description="Helical" evidence="1">
    <location>
        <begin position="92"/>
        <end position="111"/>
    </location>
</feature>
<keyword evidence="1" id="KW-0472">Membrane</keyword>
<evidence type="ECO:0000313" key="3">
    <source>
        <dbReference type="Proteomes" id="UP000253845"/>
    </source>
</evidence>
<name>A0A370CDP0_ASPNG</name>
<evidence type="ECO:0000313" key="2">
    <source>
        <dbReference type="EMBL" id="RDH25271.1"/>
    </source>
</evidence>
<keyword evidence="1" id="KW-1133">Transmembrane helix</keyword>
<dbReference type="Proteomes" id="UP000253845">
    <property type="component" value="Unassembled WGS sequence"/>
</dbReference>
<protein>
    <submittedName>
        <fullName evidence="2">Uncharacterized protein</fullName>
    </submittedName>
</protein>
<dbReference type="VEuPathDB" id="FungiDB:M747DRAFT_55262"/>